<dbReference type="GO" id="GO:0005634">
    <property type="term" value="C:nucleus"/>
    <property type="evidence" value="ECO:0007669"/>
    <property type="project" value="TreeGrafter"/>
</dbReference>
<dbReference type="GO" id="GO:0006355">
    <property type="term" value="P:regulation of DNA-templated transcription"/>
    <property type="evidence" value="ECO:0007669"/>
    <property type="project" value="InterPro"/>
</dbReference>
<dbReference type="InterPro" id="IPR025954">
    <property type="entry name" value="DBC1/CARP1_inactive_NUDIX"/>
</dbReference>
<gene>
    <name evidence="2" type="ORF">SMN809_LOCUS22515</name>
</gene>
<reference evidence="2" key="1">
    <citation type="submission" date="2021-02" db="EMBL/GenBank/DDBJ databases">
        <authorList>
            <person name="Nowell W R."/>
        </authorList>
    </citation>
    <scope>NUCLEOTIDE SEQUENCE</scope>
</reference>
<comment type="caution">
    <text evidence="2">The sequence shown here is derived from an EMBL/GenBank/DDBJ whole genome shotgun (WGS) entry which is preliminary data.</text>
</comment>
<dbReference type="SMART" id="SM01122">
    <property type="entry name" value="DBC1"/>
    <property type="match status" value="1"/>
</dbReference>
<name>A0A8S2SRG7_9BILA</name>
<sequence length="99" mass="11066">MSTPDIQTLISRSCLINNENGKSATINPDDLEHPTKLIKFLVGVRHQNEYFPIGGPWSKSLDGANPESDPQVLRRTAVRCVQAQTGMDLSKCIQWYVHS</sequence>
<feature type="domain" description="DBC1/CARP1 catalytically inactive NUDIX hydrolase" evidence="1">
    <location>
        <begin position="31"/>
        <end position="98"/>
    </location>
</feature>
<dbReference type="EMBL" id="CAJOBI010020946">
    <property type="protein sequence ID" value="CAF4216129.1"/>
    <property type="molecule type" value="Genomic_DNA"/>
</dbReference>
<evidence type="ECO:0000259" key="1">
    <source>
        <dbReference type="SMART" id="SM01122"/>
    </source>
</evidence>
<protein>
    <recommendedName>
        <fullName evidence="1">DBC1/CARP1 catalytically inactive NUDIX hydrolase domain-containing protein</fullName>
    </recommendedName>
</protein>
<evidence type="ECO:0000313" key="2">
    <source>
        <dbReference type="EMBL" id="CAF4216129.1"/>
    </source>
</evidence>
<dbReference type="InterPro" id="IPR025224">
    <property type="entry name" value="CCAR1/CCAR2"/>
</dbReference>
<dbReference type="Proteomes" id="UP000676336">
    <property type="component" value="Unassembled WGS sequence"/>
</dbReference>
<evidence type="ECO:0000313" key="3">
    <source>
        <dbReference type="Proteomes" id="UP000676336"/>
    </source>
</evidence>
<accession>A0A8S2SRG7</accession>
<dbReference type="PANTHER" id="PTHR14304:SF12">
    <property type="entry name" value="CELL CYCLE AND APOPTOSIS REGULATOR PROTEIN 2"/>
    <property type="match status" value="1"/>
</dbReference>
<organism evidence="2 3">
    <name type="scientific">Rotaria magnacalcarata</name>
    <dbReference type="NCBI Taxonomy" id="392030"/>
    <lineage>
        <taxon>Eukaryota</taxon>
        <taxon>Metazoa</taxon>
        <taxon>Spiralia</taxon>
        <taxon>Gnathifera</taxon>
        <taxon>Rotifera</taxon>
        <taxon>Eurotatoria</taxon>
        <taxon>Bdelloidea</taxon>
        <taxon>Philodinida</taxon>
        <taxon>Philodinidae</taxon>
        <taxon>Rotaria</taxon>
    </lineage>
</organism>
<dbReference type="PANTHER" id="PTHR14304">
    <property type="entry name" value="CELL DIVISION CYCLE AND APOPTOSIS REGULATOR PROTEIN"/>
    <property type="match status" value="1"/>
</dbReference>
<dbReference type="Pfam" id="PF14443">
    <property type="entry name" value="DBC1"/>
    <property type="match status" value="1"/>
</dbReference>
<dbReference type="AlphaFoldDB" id="A0A8S2SRG7"/>
<proteinExistence type="predicted"/>